<name>A0A841U4W4_9BACL</name>
<evidence type="ECO:0000256" key="1">
    <source>
        <dbReference type="SAM" id="MobiDB-lite"/>
    </source>
</evidence>
<evidence type="ECO:0000313" key="2">
    <source>
        <dbReference type="EMBL" id="MBB6694148.1"/>
    </source>
</evidence>
<feature type="region of interest" description="Disordered" evidence="1">
    <location>
        <begin position="1"/>
        <end position="77"/>
    </location>
</feature>
<accession>A0A841U4W4</accession>
<reference evidence="2 3" key="1">
    <citation type="submission" date="2020-08" db="EMBL/GenBank/DDBJ databases">
        <title>Cohnella phylogeny.</title>
        <authorList>
            <person name="Dunlap C."/>
        </authorList>
    </citation>
    <scope>NUCLEOTIDE SEQUENCE [LARGE SCALE GENOMIC DNA]</scope>
    <source>
        <strain evidence="2 3">DSM 25239</strain>
    </source>
</reference>
<dbReference type="RefSeq" id="WP_185138121.1">
    <property type="nucleotide sequence ID" value="NZ_BORM01000003.1"/>
</dbReference>
<proteinExistence type="predicted"/>
<organism evidence="2 3">
    <name type="scientific">Cohnella xylanilytica</name>
    <dbReference type="NCBI Taxonomy" id="557555"/>
    <lineage>
        <taxon>Bacteria</taxon>
        <taxon>Bacillati</taxon>
        <taxon>Bacillota</taxon>
        <taxon>Bacilli</taxon>
        <taxon>Bacillales</taxon>
        <taxon>Paenibacillaceae</taxon>
        <taxon>Cohnella</taxon>
    </lineage>
</organism>
<feature type="compositionally biased region" description="Basic residues" evidence="1">
    <location>
        <begin position="1"/>
        <end position="12"/>
    </location>
</feature>
<dbReference type="EMBL" id="JACJVR010000086">
    <property type="protein sequence ID" value="MBB6694148.1"/>
    <property type="molecule type" value="Genomic_DNA"/>
</dbReference>
<evidence type="ECO:0000313" key="3">
    <source>
        <dbReference type="Proteomes" id="UP000553776"/>
    </source>
</evidence>
<comment type="caution">
    <text evidence="2">The sequence shown here is derived from an EMBL/GenBank/DDBJ whole genome shotgun (WGS) entry which is preliminary data.</text>
</comment>
<keyword evidence="3" id="KW-1185">Reference proteome</keyword>
<dbReference type="AlphaFoldDB" id="A0A841U4W4"/>
<sequence>MQRRKSVKRRGGSRVGAKTSPSKRKRAAPKRTAGGIRGKGRSRAAGSALRRKASGRSRVSLAKRSVRPPAGTYSQGFDDAYNEGFNAGFAKGLEEGREFALQG</sequence>
<dbReference type="Proteomes" id="UP000553776">
    <property type="component" value="Unassembled WGS sequence"/>
</dbReference>
<protein>
    <submittedName>
        <fullName evidence="2">Uncharacterized protein</fullName>
    </submittedName>
</protein>
<gene>
    <name evidence="2" type="ORF">H7B90_22350</name>
</gene>